<gene>
    <name evidence="1" type="ORF">SAMN02787118_16410</name>
</gene>
<reference evidence="1 2" key="1">
    <citation type="submission" date="2016-10" db="EMBL/GenBank/DDBJ databases">
        <authorList>
            <person name="de Groot N.N."/>
        </authorList>
    </citation>
    <scope>NUCLEOTIDE SEQUENCE [LARGE SCALE GENOMIC DNA]</scope>
    <source>
        <strain evidence="1 2">OK461</strain>
    </source>
</reference>
<dbReference type="RefSeq" id="WP_075033942.1">
    <property type="nucleotide sequence ID" value="NZ_FONR01000064.1"/>
</dbReference>
<dbReference type="SUPFAM" id="SSF81901">
    <property type="entry name" value="HCP-like"/>
    <property type="match status" value="1"/>
</dbReference>
<accession>A0A1I2Y9K2</accession>
<evidence type="ECO:0000313" key="2">
    <source>
        <dbReference type="Proteomes" id="UP000181942"/>
    </source>
</evidence>
<proteinExistence type="predicted"/>
<dbReference type="Gene3D" id="1.25.40.10">
    <property type="entry name" value="Tetratricopeptide repeat domain"/>
    <property type="match status" value="1"/>
</dbReference>
<evidence type="ECO:0000313" key="1">
    <source>
        <dbReference type="EMBL" id="SFH22438.1"/>
    </source>
</evidence>
<name>A0A1I2Y9K2_9ACTN</name>
<dbReference type="AlphaFoldDB" id="A0A1I2Y9K2"/>
<sequence length="310" mass="34119">MERQGNGESTFGDSYRSEEHFLEECAARLRALGRDADAEAVEMLSQGTLAQAETWFRAAAEQESEAASPSKFMMAEFLAWLGRNGEAEDWYRRAALATDGGYDVLKAADRLGDLLSARGAYEEAEAWYRRAYYGDEPPGSTGKRRLERLRPVDFASRQPGIAYKRAATLVAMGMMAEADTFLAEAEDYQRRNPSRGPAEVVATAVVTGALVPFIQTLVSKAGEDSYQAARAAIRRWSRMLRRTPVPSPGSEPVQQPGMEGVVLRISADVSNEALRQLAALDFTAIRQTMGSAVEVSWDESLSEWKIASSR</sequence>
<dbReference type="EMBL" id="FONR01000064">
    <property type="protein sequence ID" value="SFH22438.1"/>
    <property type="molecule type" value="Genomic_DNA"/>
</dbReference>
<protein>
    <recommendedName>
        <fullName evidence="3">Tetratricopeptide repeat-containing protein</fullName>
    </recommendedName>
</protein>
<evidence type="ECO:0008006" key="3">
    <source>
        <dbReference type="Google" id="ProtNLM"/>
    </source>
</evidence>
<organism evidence="1 2">
    <name type="scientific">Streptomyces mirabilis</name>
    <dbReference type="NCBI Taxonomy" id="68239"/>
    <lineage>
        <taxon>Bacteria</taxon>
        <taxon>Bacillati</taxon>
        <taxon>Actinomycetota</taxon>
        <taxon>Actinomycetes</taxon>
        <taxon>Kitasatosporales</taxon>
        <taxon>Streptomycetaceae</taxon>
        <taxon>Streptomyces</taxon>
    </lineage>
</organism>
<dbReference type="OrthoDB" id="4121321at2"/>
<dbReference type="Proteomes" id="UP000181942">
    <property type="component" value="Unassembled WGS sequence"/>
</dbReference>
<dbReference type="InterPro" id="IPR011990">
    <property type="entry name" value="TPR-like_helical_dom_sf"/>
</dbReference>